<dbReference type="GO" id="GO:0051536">
    <property type="term" value="F:iron-sulfur cluster binding"/>
    <property type="evidence" value="ECO:0007669"/>
    <property type="project" value="UniProtKB-KW"/>
</dbReference>
<dbReference type="PANTHER" id="PTHR43432:SF3">
    <property type="entry name" value="SLR0285 PROTEIN"/>
    <property type="match status" value="1"/>
</dbReference>
<evidence type="ECO:0000256" key="2">
    <source>
        <dbReference type="ARBA" id="ARBA00023004"/>
    </source>
</evidence>
<dbReference type="Proteomes" id="UP000319148">
    <property type="component" value="Unassembled WGS sequence"/>
</dbReference>
<dbReference type="Gene3D" id="3.80.30.30">
    <property type="match status" value="1"/>
</dbReference>
<dbReference type="CDD" id="cd01335">
    <property type="entry name" value="Radical_SAM"/>
    <property type="match status" value="1"/>
</dbReference>
<dbReference type="Pfam" id="PF04055">
    <property type="entry name" value="Radical_SAM"/>
    <property type="match status" value="1"/>
</dbReference>
<dbReference type="EMBL" id="VFIY01000014">
    <property type="protein sequence ID" value="TPD59496.1"/>
    <property type="molecule type" value="Genomic_DNA"/>
</dbReference>
<evidence type="ECO:0000313" key="6">
    <source>
        <dbReference type="EMBL" id="TPD59496.1"/>
    </source>
</evidence>
<evidence type="ECO:0000256" key="3">
    <source>
        <dbReference type="ARBA" id="ARBA00023014"/>
    </source>
</evidence>
<dbReference type="SFLD" id="SFLDG01084">
    <property type="entry name" value="Uncharacterised_Radical_SAM_Su"/>
    <property type="match status" value="1"/>
</dbReference>
<keyword evidence="2" id="KW-0408">Iron</keyword>
<dbReference type="SMART" id="SM00729">
    <property type="entry name" value="Elp3"/>
    <property type="match status" value="1"/>
</dbReference>
<keyword evidence="7" id="KW-1185">Reference proteome</keyword>
<organism evidence="6 7">
    <name type="scientific">Emcibacter nanhaiensis</name>
    <dbReference type="NCBI Taxonomy" id="1505037"/>
    <lineage>
        <taxon>Bacteria</taxon>
        <taxon>Pseudomonadati</taxon>
        <taxon>Pseudomonadota</taxon>
        <taxon>Alphaproteobacteria</taxon>
        <taxon>Emcibacterales</taxon>
        <taxon>Emcibacteraceae</taxon>
        <taxon>Emcibacter</taxon>
    </lineage>
</organism>
<dbReference type="InterPro" id="IPR058240">
    <property type="entry name" value="rSAM_sf"/>
</dbReference>
<keyword evidence="1" id="KW-0479">Metal-binding</keyword>
<evidence type="ECO:0000256" key="4">
    <source>
        <dbReference type="SAM" id="MobiDB-lite"/>
    </source>
</evidence>
<proteinExistence type="predicted"/>
<comment type="caution">
    <text evidence="6">The sequence shown here is derived from an EMBL/GenBank/DDBJ whole genome shotgun (WGS) entry which is preliminary data.</text>
</comment>
<protein>
    <submittedName>
        <fullName evidence="6">PA0069 family radical SAM protein</fullName>
    </submittedName>
</protein>
<feature type="region of interest" description="Disordered" evidence="4">
    <location>
        <begin position="1"/>
        <end position="32"/>
    </location>
</feature>
<accession>A0A501PI25</accession>
<keyword evidence="3" id="KW-0411">Iron-sulfur</keyword>
<evidence type="ECO:0000313" key="7">
    <source>
        <dbReference type="Proteomes" id="UP000319148"/>
    </source>
</evidence>
<dbReference type="SUPFAM" id="SSF102114">
    <property type="entry name" value="Radical SAM enzymes"/>
    <property type="match status" value="1"/>
</dbReference>
<evidence type="ECO:0000256" key="1">
    <source>
        <dbReference type="ARBA" id="ARBA00022723"/>
    </source>
</evidence>
<evidence type="ECO:0000259" key="5">
    <source>
        <dbReference type="PROSITE" id="PS51918"/>
    </source>
</evidence>
<name>A0A501PI25_9PROT</name>
<gene>
    <name evidence="6" type="ORF">FIV46_11955</name>
</gene>
<dbReference type="InterPro" id="IPR040086">
    <property type="entry name" value="MJ0683-like"/>
</dbReference>
<dbReference type="GO" id="GO:0003824">
    <property type="term" value="F:catalytic activity"/>
    <property type="evidence" value="ECO:0007669"/>
    <property type="project" value="InterPro"/>
</dbReference>
<dbReference type="InterPro" id="IPR006638">
    <property type="entry name" value="Elp3/MiaA/NifB-like_rSAM"/>
</dbReference>
<dbReference type="PROSITE" id="PS51918">
    <property type="entry name" value="RADICAL_SAM"/>
    <property type="match status" value="1"/>
</dbReference>
<dbReference type="OrthoDB" id="9785699at2"/>
<dbReference type="NCBIfam" id="NF033668">
    <property type="entry name" value="rSAM_PA0069"/>
    <property type="match status" value="1"/>
</dbReference>
<dbReference type="RefSeq" id="WP_139941159.1">
    <property type="nucleotide sequence ID" value="NZ_JBHSYP010000006.1"/>
</dbReference>
<dbReference type="GO" id="GO:0046872">
    <property type="term" value="F:metal ion binding"/>
    <property type="evidence" value="ECO:0007669"/>
    <property type="project" value="UniProtKB-KW"/>
</dbReference>
<sequence>MTRPFTENDIIPPEFRRGRGARSRETGRFEAQKRERIDDGWGSLEQEMEPVRTFLMPDKSKSVITRNTSPDIPFRQGLNPYRGCEHGCIYCYARPSHTYLGFSAGLDFETRLMVKYDAARVLEQEFRHKNYKPDLIVMGGNTDIYQPIEKKLKITRQLLKVFDRFNHPVGLITKSALVTRDIDILKRLARKRLVRVYISVTTLDYRLARNMEPRASTPQKRLDAIRDLAKAGIPVGVMAAPVIPSLTDHELENILAAARAAGARSAGYIMLRLPLEIKKLFREWLEEEAPDRARRIIHLLQEMHGGKDYSSSYSERMRGSGPYADLVAQRFKKCCFRLGLNQRTAEDELTLDLFQPPLDDGTQMSLF</sequence>
<feature type="domain" description="Radical SAM core" evidence="5">
    <location>
        <begin position="70"/>
        <end position="307"/>
    </location>
</feature>
<feature type="compositionally biased region" description="Basic and acidic residues" evidence="4">
    <location>
        <begin position="14"/>
        <end position="32"/>
    </location>
</feature>
<dbReference type="InterPro" id="IPR007197">
    <property type="entry name" value="rSAM"/>
</dbReference>
<dbReference type="PANTHER" id="PTHR43432">
    <property type="entry name" value="SLR0285 PROTEIN"/>
    <property type="match status" value="1"/>
</dbReference>
<dbReference type="SFLD" id="SFLDS00029">
    <property type="entry name" value="Radical_SAM"/>
    <property type="match status" value="1"/>
</dbReference>
<reference evidence="7" key="1">
    <citation type="submission" date="2019-06" db="EMBL/GenBank/DDBJ databases">
        <title>The complete genome of Emcibacter congregatus ZYLT.</title>
        <authorList>
            <person name="Zhao Z."/>
        </authorList>
    </citation>
    <scope>NUCLEOTIDE SEQUENCE [LARGE SCALE GENOMIC DNA]</scope>
    <source>
        <strain evidence="7">MCCC 1A06723</strain>
    </source>
</reference>
<dbReference type="AlphaFoldDB" id="A0A501PI25"/>